<proteinExistence type="predicted"/>
<dbReference type="InterPro" id="IPR018711">
    <property type="entry name" value="NAGPA"/>
</dbReference>
<evidence type="ECO:0000313" key="4">
    <source>
        <dbReference type="Proteomes" id="UP000557872"/>
    </source>
</evidence>
<dbReference type="EMBL" id="JACBAZ010000001">
    <property type="protein sequence ID" value="NWK54864.1"/>
    <property type="molecule type" value="Genomic_DNA"/>
</dbReference>
<sequence>MTPRYGSVAVITLLSLVSCSTNTQQQQRPPNIQPPSTALPRPASTPAPEDPTPEPAAYPPAKQARCPLRYHHTSRNGIVLSLVSFDDRQFRLQVADQANGPGSIWRSSEAAAAAHDGIAAINGGFFTPEGKPLGLVVSRGKQGGYVNKSSLGTGLYLSTAEVSRIVSRQSYQHSPGQWGKVQDLLQTGPYLCRQSQPVSGLSSNSQRPRSFIAWDGQHHWAIGHAANCSLKALSAALAGKAPAGFAIHTAINLDGGRSSDLWVGSQVENGNHTHRGFLNKPVRNYLILKPK</sequence>
<feature type="region of interest" description="Disordered" evidence="1">
    <location>
        <begin position="21"/>
        <end position="60"/>
    </location>
</feature>
<evidence type="ECO:0000259" key="2">
    <source>
        <dbReference type="Pfam" id="PF09992"/>
    </source>
</evidence>
<evidence type="ECO:0000313" key="3">
    <source>
        <dbReference type="EMBL" id="NWK54864.1"/>
    </source>
</evidence>
<comment type="caution">
    <text evidence="3">The sequence shown here is derived from an EMBL/GenBank/DDBJ whole genome shotgun (WGS) entry which is preliminary data.</text>
</comment>
<organism evidence="3 4">
    <name type="scientific">Oceaniferula marina</name>
    <dbReference type="NCBI Taxonomy" id="2748318"/>
    <lineage>
        <taxon>Bacteria</taxon>
        <taxon>Pseudomonadati</taxon>
        <taxon>Verrucomicrobiota</taxon>
        <taxon>Verrucomicrobiia</taxon>
        <taxon>Verrucomicrobiales</taxon>
        <taxon>Verrucomicrobiaceae</taxon>
        <taxon>Oceaniferula</taxon>
    </lineage>
</organism>
<dbReference type="Proteomes" id="UP000557872">
    <property type="component" value="Unassembled WGS sequence"/>
</dbReference>
<dbReference type="RefSeq" id="WP_178931367.1">
    <property type="nucleotide sequence ID" value="NZ_JACBAZ010000001.1"/>
</dbReference>
<dbReference type="PANTHER" id="PTHR40446">
    <property type="entry name" value="N-ACETYLGLUCOSAMINE-1-PHOSPHODIESTER ALPHA-N-ACETYLGLUCOSAMINIDASE"/>
    <property type="match status" value="1"/>
</dbReference>
<name>A0A851GL25_9BACT</name>
<dbReference type="Pfam" id="PF09992">
    <property type="entry name" value="NAGPA"/>
    <property type="match status" value="1"/>
</dbReference>
<protein>
    <submittedName>
        <fullName evidence="3">Phosphodiester glycosidase family protein</fullName>
    </submittedName>
</protein>
<accession>A0A851GL25</accession>
<keyword evidence="3" id="KW-0378">Hydrolase</keyword>
<dbReference type="AlphaFoldDB" id="A0A851GL25"/>
<dbReference type="PROSITE" id="PS51257">
    <property type="entry name" value="PROKAR_LIPOPROTEIN"/>
    <property type="match status" value="1"/>
</dbReference>
<keyword evidence="4" id="KW-1185">Reference proteome</keyword>
<reference evidence="3 4" key="1">
    <citation type="submission" date="2020-07" db="EMBL/GenBank/DDBJ databases">
        <title>Roseicoccus Jingziensis gen. nov., sp. nov., isolated from coastal seawater.</title>
        <authorList>
            <person name="Feng X."/>
        </authorList>
    </citation>
    <scope>NUCLEOTIDE SEQUENCE [LARGE SCALE GENOMIC DNA]</scope>
    <source>
        <strain evidence="3 4">N1E253</strain>
    </source>
</reference>
<feature type="domain" description="Phosphodiester glycosidase" evidence="2">
    <location>
        <begin position="118"/>
        <end position="288"/>
    </location>
</feature>
<gene>
    <name evidence="3" type="ORF">HW115_04540</name>
</gene>
<evidence type="ECO:0000256" key="1">
    <source>
        <dbReference type="SAM" id="MobiDB-lite"/>
    </source>
</evidence>
<feature type="compositionally biased region" description="Pro residues" evidence="1">
    <location>
        <begin position="43"/>
        <end position="58"/>
    </location>
</feature>
<dbReference type="GO" id="GO:0016798">
    <property type="term" value="F:hydrolase activity, acting on glycosyl bonds"/>
    <property type="evidence" value="ECO:0007669"/>
    <property type="project" value="UniProtKB-KW"/>
</dbReference>
<keyword evidence="3" id="KW-0326">Glycosidase</keyword>
<dbReference type="PANTHER" id="PTHR40446:SF2">
    <property type="entry name" value="N-ACETYLGLUCOSAMINE-1-PHOSPHODIESTER ALPHA-N-ACETYLGLUCOSAMINIDASE"/>
    <property type="match status" value="1"/>
</dbReference>